<dbReference type="AlphaFoldDB" id="F6DA76"/>
<keyword evidence="6 9" id="KW-1133">Transmembrane helix</keyword>
<dbReference type="STRING" id="717773.Thicy_1447"/>
<evidence type="ECO:0000256" key="5">
    <source>
        <dbReference type="ARBA" id="ARBA00022692"/>
    </source>
</evidence>
<comment type="similarity">
    <text evidence="8 9">Belongs to the TRAP transporter small permease family.</text>
</comment>
<dbReference type="PANTHER" id="PTHR35011">
    <property type="entry name" value="2,3-DIKETO-L-GULONATE TRAP TRANSPORTER SMALL PERMEASE PROTEIN YIAM"/>
    <property type="match status" value="1"/>
</dbReference>
<keyword evidence="5 9" id="KW-0812">Transmembrane</keyword>
<dbReference type="GO" id="GO:0022857">
    <property type="term" value="F:transmembrane transporter activity"/>
    <property type="evidence" value="ECO:0007669"/>
    <property type="project" value="UniProtKB-UniRule"/>
</dbReference>
<evidence type="ECO:0000313" key="11">
    <source>
        <dbReference type="EMBL" id="AEG32207.1"/>
    </source>
</evidence>
<sequence length="173" mass="19467">MQAIALFITYQNRFQRTLGHGVAWLTLALVLTTAAAVLLRYGFNFSASKLDESLIYIHATLFMLGIAYTYQQNQHVRVDVFYQRLSPRHQTWVNLLGAVLFVLPVMGFILWAGWSYVGASWAIQEKSLDASGLAYVYLLKTLILIMPGLVILQTLGFIAQYSLALLDTSKDTK</sequence>
<keyword evidence="4 9" id="KW-0997">Cell inner membrane</keyword>
<keyword evidence="12" id="KW-1185">Reference proteome</keyword>
<dbReference type="GO" id="GO:0005886">
    <property type="term" value="C:plasma membrane"/>
    <property type="evidence" value="ECO:0007669"/>
    <property type="project" value="UniProtKB-SubCell"/>
</dbReference>
<keyword evidence="2 9" id="KW-0813">Transport</keyword>
<feature type="transmembrane region" description="Helical" evidence="9">
    <location>
        <begin position="53"/>
        <end position="70"/>
    </location>
</feature>
<evidence type="ECO:0000256" key="1">
    <source>
        <dbReference type="ARBA" id="ARBA00004429"/>
    </source>
</evidence>
<evidence type="ECO:0000256" key="2">
    <source>
        <dbReference type="ARBA" id="ARBA00022448"/>
    </source>
</evidence>
<evidence type="ECO:0000256" key="7">
    <source>
        <dbReference type="ARBA" id="ARBA00023136"/>
    </source>
</evidence>
<dbReference type="OrthoDB" id="9795655at2"/>
<evidence type="ECO:0000256" key="3">
    <source>
        <dbReference type="ARBA" id="ARBA00022475"/>
    </source>
</evidence>
<protein>
    <recommendedName>
        <fullName evidence="9">TRAP transporter small permease protein</fullName>
    </recommendedName>
</protein>
<dbReference type="InterPro" id="IPR007387">
    <property type="entry name" value="TRAP_DctQ"/>
</dbReference>
<evidence type="ECO:0000256" key="9">
    <source>
        <dbReference type="RuleBase" id="RU369079"/>
    </source>
</evidence>
<evidence type="ECO:0000256" key="6">
    <source>
        <dbReference type="ARBA" id="ARBA00022989"/>
    </source>
</evidence>
<dbReference type="KEGG" id="tcy:Thicy_1447"/>
<evidence type="ECO:0000256" key="4">
    <source>
        <dbReference type="ARBA" id="ARBA00022519"/>
    </source>
</evidence>
<dbReference type="Pfam" id="PF04290">
    <property type="entry name" value="DctQ"/>
    <property type="match status" value="1"/>
</dbReference>
<proteinExistence type="inferred from homology"/>
<comment type="function">
    <text evidence="9">Part of the tripartite ATP-independent periplasmic (TRAP) transport system.</text>
</comment>
<evidence type="ECO:0000259" key="10">
    <source>
        <dbReference type="Pfam" id="PF04290"/>
    </source>
</evidence>
<accession>F6DA76</accession>
<feature type="transmembrane region" description="Helical" evidence="9">
    <location>
        <begin position="91"/>
        <end position="114"/>
    </location>
</feature>
<keyword evidence="7 9" id="KW-0472">Membrane</keyword>
<reference evidence="11 12" key="1">
    <citation type="submission" date="2011-05" db="EMBL/GenBank/DDBJ databases">
        <title>Complete sequence of Thioalkalimicrobium cyclicum ALM1.</title>
        <authorList>
            <consortium name="US DOE Joint Genome Institute"/>
            <person name="Lucas S."/>
            <person name="Han J."/>
            <person name="Lapidus A."/>
            <person name="Cheng J.-F."/>
            <person name="Goodwin L."/>
            <person name="Pitluck S."/>
            <person name="Peters L."/>
            <person name="Mikhailova N."/>
            <person name="Davenport K."/>
            <person name="Han C."/>
            <person name="Tapia R."/>
            <person name="Land M."/>
            <person name="Hauser L."/>
            <person name="Kyrpides N."/>
            <person name="Ivanova N."/>
            <person name="Pagani I."/>
            <person name="Kappler U."/>
            <person name="Woyke T."/>
        </authorList>
    </citation>
    <scope>NUCLEOTIDE SEQUENCE [LARGE SCALE GENOMIC DNA]</scope>
    <source>
        <strain evidence="12">DSM 14477 / JCM 11371 / ALM1</strain>
    </source>
</reference>
<gene>
    <name evidence="11" type="ordered locus">Thicy_1447</name>
</gene>
<comment type="subunit">
    <text evidence="9">The complex comprises the extracytoplasmic solute receptor protein and the two transmembrane proteins.</text>
</comment>
<name>F6DA76_THICA</name>
<dbReference type="EMBL" id="CP002776">
    <property type="protein sequence ID" value="AEG32207.1"/>
    <property type="molecule type" value="Genomic_DNA"/>
</dbReference>
<dbReference type="PANTHER" id="PTHR35011:SF4">
    <property type="entry name" value="SLL1102 PROTEIN"/>
    <property type="match status" value="1"/>
</dbReference>
<feature type="transmembrane region" description="Helical" evidence="9">
    <location>
        <begin position="21"/>
        <end position="41"/>
    </location>
</feature>
<dbReference type="InterPro" id="IPR055348">
    <property type="entry name" value="DctQ"/>
</dbReference>
<evidence type="ECO:0000256" key="8">
    <source>
        <dbReference type="ARBA" id="ARBA00038436"/>
    </source>
</evidence>
<organism evidence="11 12">
    <name type="scientific">Thiomicrospira cyclica (strain DSM 14477 / JCM 11371 / ALM1)</name>
    <name type="common">Thioalkalimicrobium cyclicum</name>
    <dbReference type="NCBI Taxonomy" id="717773"/>
    <lineage>
        <taxon>Bacteria</taxon>
        <taxon>Pseudomonadati</taxon>
        <taxon>Pseudomonadota</taxon>
        <taxon>Gammaproteobacteria</taxon>
        <taxon>Thiotrichales</taxon>
        <taxon>Piscirickettsiaceae</taxon>
        <taxon>Thiomicrospira</taxon>
    </lineage>
</organism>
<keyword evidence="3" id="KW-1003">Cell membrane</keyword>
<dbReference type="eggNOG" id="COG4665">
    <property type="taxonomic scope" value="Bacteria"/>
</dbReference>
<evidence type="ECO:0000313" key="12">
    <source>
        <dbReference type="Proteomes" id="UP000009232"/>
    </source>
</evidence>
<feature type="domain" description="Tripartite ATP-independent periplasmic transporters DctQ component" evidence="10">
    <location>
        <begin position="29"/>
        <end position="159"/>
    </location>
</feature>
<comment type="subcellular location">
    <subcellularLocation>
        <location evidence="1 9">Cell inner membrane</location>
        <topology evidence="1 9">Multi-pass membrane protein</topology>
    </subcellularLocation>
</comment>
<dbReference type="Proteomes" id="UP000009232">
    <property type="component" value="Chromosome"/>
</dbReference>
<dbReference type="RefSeq" id="WP_013835982.1">
    <property type="nucleotide sequence ID" value="NC_015581.1"/>
</dbReference>
<feature type="transmembrane region" description="Helical" evidence="9">
    <location>
        <begin position="134"/>
        <end position="159"/>
    </location>
</feature>
<dbReference type="HOGENOM" id="CLU_086356_2_2_6"/>